<dbReference type="EMBL" id="JANPWE010000003">
    <property type="protein sequence ID" value="MCR6545463.1"/>
    <property type="molecule type" value="Genomic_DNA"/>
</dbReference>
<comment type="caution">
    <text evidence="7">The sequence shown here is derived from an EMBL/GenBank/DDBJ whole genome shotgun (WGS) entry which is preliminary data.</text>
</comment>
<dbReference type="Proteomes" id="UP001524944">
    <property type="component" value="Unassembled WGS sequence"/>
</dbReference>
<dbReference type="PANTHER" id="PTHR12001">
    <property type="entry name" value="GERANYLGERANYL PYROPHOSPHATE SYNTHASE"/>
    <property type="match status" value="1"/>
</dbReference>
<evidence type="ECO:0000256" key="3">
    <source>
        <dbReference type="ARBA" id="ARBA00022679"/>
    </source>
</evidence>
<evidence type="ECO:0000256" key="2">
    <source>
        <dbReference type="ARBA" id="ARBA00006706"/>
    </source>
</evidence>
<comment type="cofactor">
    <cofactor evidence="1">
        <name>Mg(2+)</name>
        <dbReference type="ChEBI" id="CHEBI:18420"/>
    </cofactor>
</comment>
<keyword evidence="4" id="KW-0479">Metal-binding</keyword>
<evidence type="ECO:0000313" key="8">
    <source>
        <dbReference type="Proteomes" id="UP001524944"/>
    </source>
</evidence>
<dbReference type="Pfam" id="PF00348">
    <property type="entry name" value="polyprenyl_synt"/>
    <property type="match status" value="1"/>
</dbReference>
<dbReference type="PROSITE" id="PS00444">
    <property type="entry name" value="POLYPRENYL_SYNTHASE_2"/>
    <property type="match status" value="1"/>
</dbReference>
<keyword evidence="5" id="KW-0460">Magnesium</keyword>
<name>A0ABT1Y3K7_9FIRM</name>
<keyword evidence="8" id="KW-1185">Reference proteome</keyword>
<dbReference type="InterPro" id="IPR008949">
    <property type="entry name" value="Isoprenoid_synthase_dom_sf"/>
</dbReference>
<sequence length="336" mass="37150">MEDNLVNLSPTAAKKEITVLVPEMHQVEELLYQTLAEAQGTIGEMGTYFLNSGGKRLRPLLIILSGKATAPLTPEREKNLIAAGAAVELIHMASLVHDDIIDQSLYRRGQPSVHALWGAKGAVLAGDFLFAKAFDILVSHNLFSVLKLMVLAIQEMCQGEILQSEQLFQTGQNEKDYFQRIEQKTGTLLAACCQSGALITQGNLRQVTGLKNYGTYLGYTYQITDDLLDFSGNSLDLGKPVCQDLRQGNLTLPILYLLQNQEAGSWVRQVIETKRLKPHHCAEILKILREEGFLLRTEEAAARCATMAKNELAGLSPSLNRTLLEIILEEALKRTS</sequence>
<evidence type="ECO:0000256" key="1">
    <source>
        <dbReference type="ARBA" id="ARBA00001946"/>
    </source>
</evidence>
<dbReference type="InterPro" id="IPR033749">
    <property type="entry name" value="Polyprenyl_synt_CS"/>
</dbReference>
<dbReference type="CDD" id="cd00685">
    <property type="entry name" value="Trans_IPPS_HT"/>
    <property type="match status" value="1"/>
</dbReference>
<dbReference type="Gene3D" id="1.10.600.10">
    <property type="entry name" value="Farnesyl Diphosphate Synthase"/>
    <property type="match status" value="1"/>
</dbReference>
<evidence type="ECO:0000256" key="5">
    <source>
        <dbReference type="ARBA" id="ARBA00022842"/>
    </source>
</evidence>
<protein>
    <submittedName>
        <fullName evidence="7">Polyprenyl synthetase family protein</fullName>
    </submittedName>
</protein>
<proteinExistence type="inferred from homology"/>
<dbReference type="SFLD" id="SFLDS00005">
    <property type="entry name" value="Isoprenoid_Synthase_Type_I"/>
    <property type="match status" value="1"/>
</dbReference>
<comment type="similarity">
    <text evidence="2 6">Belongs to the FPP/GGPP synthase family.</text>
</comment>
<organism evidence="7 8">
    <name type="scientific">Dehalobacterium formicoaceticum</name>
    <dbReference type="NCBI Taxonomy" id="51515"/>
    <lineage>
        <taxon>Bacteria</taxon>
        <taxon>Bacillati</taxon>
        <taxon>Bacillota</taxon>
        <taxon>Clostridia</taxon>
        <taxon>Eubacteriales</taxon>
        <taxon>Peptococcaceae</taxon>
        <taxon>Dehalobacterium</taxon>
    </lineage>
</organism>
<evidence type="ECO:0000256" key="6">
    <source>
        <dbReference type="RuleBase" id="RU004466"/>
    </source>
</evidence>
<dbReference type="PANTHER" id="PTHR12001:SF69">
    <property type="entry name" value="ALL TRANS-POLYPRENYL-DIPHOSPHATE SYNTHASE PDSS1"/>
    <property type="match status" value="1"/>
</dbReference>
<evidence type="ECO:0000256" key="4">
    <source>
        <dbReference type="ARBA" id="ARBA00022723"/>
    </source>
</evidence>
<evidence type="ECO:0000313" key="7">
    <source>
        <dbReference type="EMBL" id="MCR6545463.1"/>
    </source>
</evidence>
<dbReference type="RefSeq" id="WP_257913136.1">
    <property type="nucleotide sequence ID" value="NZ_JANPWE010000003.1"/>
</dbReference>
<gene>
    <name evidence="7" type="ORF">NVS47_08020</name>
</gene>
<reference evidence="7 8" key="1">
    <citation type="submission" date="2022-08" db="EMBL/GenBank/DDBJ databases">
        <title>Proteogenomics of the novel Dehalobacterium formicoaceticum strain EZ94 highlights a key role of methyltransferases during anaerobic dichloromethane degradation.</title>
        <authorList>
            <person name="Wasmund K."/>
        </authorList>
    </citation>
    <scope>NUCLEOTIDE SEQUENCE [LARGE SCALE GENOMIC DNA]</scope>
    <source>
        <strain evidence="7 8">EZ94</strain>
    </source>
</reference>
<keyword evidence="3 6" id="KW-0808">Transferase</keyword>
<dbReference type="PROSITE" id="PS00723">
    <property type="entry name" value="POLYPRENYL_SYNTHASE_1"/>
    <property type="match status" value="1"/>
</dbReference>
<accession>A0ABT1Y3K7</accession>
<dbReference type="SUPFAM" id="SSF48576">
    <property type="entry name" value="Terpenoid synthases"/>
    <property type="match status" value="1"/>
</dbReference>
<dbReference type="InterPro" id="IPR000092">
    <property type="entry name" value="Polyprenyl_synt"/>
</dbReference>